<keyword evidence="1" id="KW-1133">Transmembrane helix</keyword>
<evidence type="ECO:0000313" key="2">
    <source>
        <dbReference type="EMBL" id="NGP77394.1"/>
    </source>
</evidence>
<gene>
    <name evidence="2" type="ORF">G3570_12170</name>
</gene>
<dbReference type="EMBL" id="JAALLT010000004">
    <property type="protein sequence ID" value="NGP77394.1"/>
    <property type="molecule type" value="Genomic_DNA"/>
</dbReference>
<name>A0A6M1T1G2_9BACT</name>
<evidence type="ECO:0000313" key="3">
    <source>
        <dbReference type="Proteomes" id="UP000473278"/>
    </source>
</evidence>
<feature type="transmembrane region" description="Helical" evidence="1">
    <location>
        <begin position="56"/>
        <end position="79"/>
    </location>
</feature>
<dbReference type="RefSeq" id="WP_165142764.1">
    <property type="nucleotide sequence ID" value="NZ_JAALLT010000004.1"/>
</dbReference>
<protein>
    <submittedName>
        <fullName evidence="2">Uncharacterized protein</fullName>
    </submittedName>
</protein>
<dbReference type="Proteomes" id="UP000473278">
    <property type="component" value="Unassembled WGS sequence"/>
</dbReference>
<keyword evidence="1" id="KW-0812">Transmembrane</keyword>
<proteinExistence type="predicted"/>
<feature type="transmembrane region" description="Helical" evidence="1">
    <location>
        <begin position="126"/>
        <end position="153"/>
    </location>
</feature>
<feature type="transmembrane region" description="Helical" evidence="1">
    <location>
        <begin position="91"/>
        <end position="114"/>
    </location>
</feature>
<evidence type="ECO:0000256" key="1">
    <source>
        <dbReference type="SAM" id="Phobius"/>
    </source>
</evidence>
<organism evidence="2 3">
    <name type="scientific">Halalkalibaculum roseum</name>
    <dbReference type="NCBI Taxonomy" id="2709311"/>
    <lineage>
        <taxon>Bacteria</taxon>
        <taxon>Pseudomonadati</taxon>
        <taxon>Balneolota</taxon>
        <taxon>Balneolia</taxon>
        <taxon>Balneolales</taxon>
        <taxon>Balneolaceae</taxon>
        <taxon>Halalkalibaculum</taxon>
    </lineage>
</organism>
<sequence length="163" mass="17840">MINSSDFWRTVISGFIATFVMSMAGFLQSGLGLPVIDVGYFLTESFNLAHEADPYTILWGNAAFYMFGIILSLIWVAMLQKRIPGNWFIQGVIFGVLITLLAGLVVSPLVSLAAGEPFGVFYTDTWFPGLIIMAGLSMHLAYGIVLMICLKYAGVKPANRKAM</sequence>
<accession>A0A6M1T1G2</accession>
<reference evidence="2 3" key="1">
    <citation type="submission" date="2020-02" db="EMBL/GenBank/DDBJ databases">
        <title>Balneolaceae bacterium YR4-1, complete genome.</title>
        <authorList>
            <person name="Li Y."/>
            <person name="Wu S."/>
        </authorList>
    </citation>
    <scope>NUCLEOTIDE SEQUENCE [LARGE SCALE GENOMIC DNA]</scope>
    <source>
        <strain evidence="2 3">YR4-1</strain>
    </source>
</reference>
<keyword evidence="3" id="KW-1185">Reference proteome</keyword>
<keyword evidence="1" id="KW-0472">Membrane</keyword>
<dbReference type="AlphaFoldDB" id="A0A6M1T1G2"/>
<feature type="transmembrane region" description="Helical" evidence="1">
    <location>
        <begin position="12"/>
        <end position="36"/>
    </location>
</feature>
<comment type="caution">
    <text evidence="2">The sequence shown here is derived from an EMBL/GenBank/DDBJ whole genome shotgun (WGS) entry which is preliminary data.</text>
</comment>